<evidence type="ECO:0000256" key="3">
    <source>
        <dbReference type="ARBA" id="ARBA00012146"/>
    </source>
</evidence>
<dbReference type="GO" id="GO:0000287">
    <property type="term" value="F:magnesium ion binding"/>
    <property type="evidence" value="ECO:0007669"/>
    <property type="project" value="InterPro"/>
</dbReference>
<dbReference type="InterPro" id="IPR036649">
    <property type="entry name" value="Pyrophosphatase_sf"/>
</dbReference>
<evidence type="ECO:0000313" key="8">
    <source>
        <dbReference type="EMBL" id="JAC63443.1"/>
    </source>
</evidence>
<dbReference type="GO" id="GO:0004427">
    <property type="term" value="F:inorganic diphosphate phosphatase activity"/>
    <property type="evidence" value="ECO:0007669"/>
    <property type="project" value="UniProtKB-EC"/>
</dbReference>
<dbReference type="Gene3D" id="3.90.80.10">
    <property type="entry name" value="Inorganic pyrophosphatase"/>
    <property type="match status" value="1"/>
</dbReference>
<dbReference type="SUPFAM" id="SSF50324">
    <property type="entry name" value="Inorganic pyrophosphatase"/>
    <property type="match status" value="1"/>
</dbReference>
<dbReference type="CDD" id="cd00412">
    <property type="entry name" value="pyrophosphatase"/>
    <property type="match status" value="1"/>
</dbReference>
<gene>
    <name evidence="8" type="primary">PPA</name>
    <name evidence="8" type="ORF">TSPGSL018_20655</name>
    <name evidence="9" type="ORF">TSPGSL018_2116</name>
</gene>
<evidence type="ECO:0000256" key="5">
    <source>
        <dbReference type="ARBA" id="ARBA00022801"/>
    </source>
</evidence>
<dbReference type="AlphaFoldDB" id="A0A061QUM7"/>
<organism evidence="8">
    <name type="scientific">Tetraselmis sp. GSL018</name>
    <dbReference type="NCBI Taxonomy" id="582737"/>
    <lineage>
        <taxon>Eukaryota</taxon>
        <taxon>Viridiplantae</taxon>
        <taxon>Chlorophyta</taxon>
        <taxon>core chlorophytes</taxon>
        <taxon>Chlorodendrophyceae</taxon>
        <taxon>Chlorodendrales</taxon>
        <taxon>Chlorodendraceae</taxon>
        <taxon>Tetraselmis</taxon>
    </lineage>
</organism>
<comment type="catalytic activity">
    <reaction evidence="7">
        <text>diphosphate + H2O = 2 phosphate + H(+)</text>
        <dbReference type="Rhea" id="RHEA:24576"/>
        <dbReference type="ChEBI" id="CHEBI:15377"/>
        <dbReference type="ChEBI" id="CHEBI:15378"/>
        <dbReference type="ChEBI" id="CHEBI:33019"/>
        <dbReference type="ChEBI" id="CHEBI:43474"/>
        <dbReference type="EC" id="3.6.1.1"/>
    </reaction>
</comment>
<dbReference type="EMBL" id="GBEZ01014749">
    <property type="protein sequence ID" value="JAC71351.1"/>
    <property type="molecule type" value="Transcribed_RNA"/>
</dbReference>
<evidence type="ECO:0000256" key="4">
    <source>
        <dbReference type="ARBA" id="ARBA00022723"/>
    </source>
</evidence>
<dbReference type="FunFam" id="3.90.80.10:FF:000007">
    <property type="entry name" value="Inorganic pyrophosphatase, mitochondrial"/>
    <property type="match status" value="1"/>
</dbReference>
<dbReference type="InterPro" id="IPR008162">
    <property type="entry name" value="Pyrophosphatase"/>
</dbReference>
<dbReference type="PANTHER" id="PTHR10286">
    <property type="entry name" value="INORGANIC PYROPHOSPHATASE"/>
    <property type="match status" value="1"/>
</dbReference>
<reference evidence="8" key="1">
    <citation type="submission" date="2014-05" db="EMBL/GenBank/DDBJ databases">
        <title>The transcriptome of the halophilic microalga Tetraselmis sp. GSL018 isolated from the Great Salt Lake, Utah.</title>
        <authorList>
            <person name="Jinkerson R.E."/>
            <person name="D'Adamo S."/>
            <person name="Posewitz M.C."/>
        </authorList>
    </citation>
    <scope>NUCLEOTIDE SEQUENCE</scope>
    <source>
        <strain evidence="8">GSL018</strain>
    </source>
</reference>
<dbReference type="EC" id="3.6.1.1" evidence="3"/>
<dbReference type="GO" id="GO:0006796">
    <property type="term" value="P:phosphate-containing compound metabolic process"/>
    <property type="evidence" value="ECO:0007669"/>
    <property type="project" value="InterPro"/>
</dbReference>
<evidence type="ECO:0000256" key="2">
    <source>
        <dbReference type="ARBA" id="ARBA00006220"/>
    </source>
</evidence>
<name>A0A061QUM7_9CHLO</name>
<keyword evidence="4" id="KW-0479">Metal-binding</keyword>
<keyword evidence="6" id="KW-0460">Magnesium</keyword>
<proteinExistence type="inferred from homology"/>
<evidence type="ECO:0000256" key="7">
    <source>
        <dbReference type="ARBA" id="ARBA00047820"/>
    </source>
</evidence>
<evidence type="ECO:0000256" key="1">
    <source>
        <dbReference type="ARBA" id="ARBA00001946"/>
    </source>
</evidence>
<dbReference type="Pfam" id="PF00719">
    <property type="entry name" value="Pyrophosphatase"/>
    <property type="match status" value="1"/>
</dbReference>
<comment type="cofactor">
    <cofactor evidence="1">
        <name>Mg(2+)</name>
        <dbReference type="ChEBI" id="CHEBI:18420"/>
    </cofactor>
</comment>
<protein>
    <recommendedName>
        <fullName evidence="3">inorganic diphosphatase</fullName>
        <ecNumber evidence="3">3.6.1.1</ecNumber>
    </recommendedName>
</protein>
<sequence length="291" mass="32062">MASATIARSICSGLGSRQTLRASPLRASRPLRVLASRQPRANVASSAAVGSKTYDSETAGAKDSLEFRVFFKSANCGTRVSPWHDIPLYNEDGTVNFVCEIPKESAAKMEVATDEPKTPIKQDVKKGNLRFYPYNINWNYGLLPQTWEDPAHANKDCGGVMGDNDPVDVVEIGSAALEMGGVYPVKPVGVFAMIDDGELDWKVIAISTADPKAASINDVEDVEREFPGELEKIRVWFRDYKTPDGKPQNSYGYDDKCLNKEFTMGVIEETHKFYTSLKSGARSNSEELSLF</sequence>
<evidence type="ECO:0000313" key="9">
    <source>
        <dbReference type="EMBL" id="JAC71351.1"/>
    </source>
</evidence>
<dbReference type="PROSITE" id="PS00387">
    <property type="entry name" value="PPASE"/>
    <property type="match status" value="1"/>
</dbReference>
<dbReference type="GO" id="GO:0005737">
    <property type="term" value="C:cytoplasm"/>
    <property type="evidence" value="ECO:0007669"/>
    <property type="project" value="InterPro"/>
</dbReference>
<evidence type="ECO:0000256" key="6">
    <source>
        <dbReference type="ARBA" id="ARBA00022842"/>
    </source>
</evidence>
<accession>A0A061QUM7</accession>
<comment type="similarity">
    <text evidence="2">Belongs to the PPase family.</text>
</comment>
<dbReference type="EMBL" id="GBEZ01023446">
    <property type="protein sequence ID" value="JAC63443.1"/>
    <property type="molecule type" value="Transcribed_RNA"/>
</dbReference>
<keyword evidence="5" id="KW-0378">Hydrolase</keyword>